<feature type="compositionally biased region" description="Polar residues" evidence="3">
    <location>
        <begin position="227"/>
        <end position="243"/>
    </location>
</feature>
<dbReference type="InterPro" id="IPR019775">
    <property type="entry name" value="WD40_repeat_CS"/>
</dbReference>
<keyword evidence="5" id="KW-1185">Reference proteome</keyword>
<evidence type="ECO:0000313" key="4">
    <source>
        <dbReference type="EMBL" id="KAK6347345.1"/>
    </source>
</evidence>
<dbReference type="Proteomes" id="UP001375240">
    <property type="component" value="Unassembled WGS sequence"/>
</dbReference>
<reference evidence="4 5" key="1">
    <citation type="submission" date="2019-10" db="EMBL/GenBank/DDBJ databases">
        <authorList>
            <person name="Palmer J.M."/>
        </authorList>
    </citation>
    <scope>NUCLEOTIDE SEQUENCE [LARGE SCALE GENOMIC DNA]</scope>
    <source>
        <strain evidence="4 5">TWF696</strain>
    </source>
</reference>
<dbReference type="InterPro" id="IPR001680">
    <property type="entry name" value="WD40_rpt"/>
</dbReference>
<feature type="compositionally biased region" description="Low complexity" evidence="3">
    <location>
        <begin position="457"/>
        <end position="472"/>
    </location>
</feature>
<dbReference type="Pfam" id="PF00400">
    <property type="entry name" value="WD40"/>
    <property type="match status" value="2"/>
</dbReference>
<comment type="caution">
    <text evidence="4">The sequence shown here is derived from an EMBL/GenBank/DDBJ whole genome shotgun (WGS) entry which is preliminary data.</text>
</comment>
<feature type="region of interest" description="Disordered" evidence="3">
    <location>
        <begin position="1"/>
        <end position="257"/>
    </location>
</feature>
<feature type="compositionally biased region" description="Low complexity" evidence="3">
    <location>
        <begin position="277"/>
        <end position="288"/>
    </location>
</feature>
<sequence length="767" mass="82154">MPSFGHHRSHSRQQQDHSHDGSSSSQGPDHQHTSGALLQAAQALSSIGKPSTYHAVPPGSSVPQQQQQPTPQQHQQPQPQQHQHQQHQQHPASPPQLPSGAPGGQLPMSYHQNPQLNPGGYASYGGGGGSYASTSPHPAAGMPSAAQPHHEPMDFQRQNSFRAAHETHTVPPQGPGQHSQRGPPPQPQYSDYASPIHIHQPQQPVPPPQQPQQQQQGYQAYPGGASRSHTTSASLSRSNTLQSAHPPAGEPDANALYGDANTKYLPITHMQSSAPPSSLAQEQLQSSSYRKYAPGGGSMGQQDIAMTGGFTLDVQSRQGLLTETPPKEMPRGSHYFTQWPSYAIDWCKWPIYGSPSASGYAGQSGVGRIALGSYSEDGHNYISILNTSTKVINTDSHPRGESTLEITKFAEATLTYPITRILWEPPTQSKPLTDLIATAGDHLRLWSLPNAAPAAISTPSNSITSRSNTSSSDLPPTKKLSQLALLSNSKSTDFTAPLTSLDWNPISPSLIITSSIDTTCTIWDIPTLTAKTQLIAHDKEVFDVRFMSGSVDVFASCGADGSVRMFDLRSLDHSTIIYEPSVKTDSGNTAPSPGGVNPIGGTGGVGSTLQGPPPLLRLAASPHESHLLATFADQSNVVRILDVRQPGQALVELRGAAGNMNCIDWCPYRRGMIAGGTDDSLVLIWDLMNEASLGNPHRPPRDERHNFNAEPSWRNPVAHWKSEYEVNNLSWAPSLGNGMALMGGEPGKNAGEWLGCCGGKGVYGVKF</sequence>
<dbReference type="AlphaFoldDB" id="A0AAV9UST0"/>
<keyword evidence="2" id="KW-0677">Repeat</keyword>
<dbReference type="InterPro" id="IPR045159">
    <property type="entry name" value="DCAF7-like"/>
</dbReference>
<dbReference type="SUPFAM" id="SSF50978">
    <property type="entry name" value="WD40 repeat-like"/>
    <property type="match status" value="1"/>
</dbReference>
<dbReference type="InterPro" id="IPR015943">
    <property type="entry name" value="WD40/YVTN_repeat-like_dom_sf"/>
</dbReference>
<protein>
    <submittedName>
        <fullName evidence="4">Uncharacterized protein</fullName>
    </submittedName>
</protein>
<dbReference type="Gene3D" id="2.130.10.10">
    <property type="entry name" value="YVTN repeat-like/Quinoprotein amine dehydrogenase"/>
    <property type="match status" value="1"/>
</dbReference>
<feature type="compositionally biased region" description="Low complexity" evidence="3">
    <location>
        <begin position="63"/>
        <end position="91"/>
    </location>
</feature>
<name>A0AAV9UST0_9PEZI</name>
<accession>A0AAV9UST0</accession>
<proteinExistence type="predicted"/>
<evidence type="ECO:0000256" key="3">
    <source>
        <dbReference type="SAM" id="MobiDB-lite"/>
    </source>
</evidence>
<feature type="region of interest" description="Disordered" evidence="3">
    <location>
        <begin position="269"/>
        <end position="304"/>
    </location>
</feature>
<keyword evidence="1" id="KW-0853">WD repeat</keyword>
<evidence type="ECO:0000256" key="2">
    <source>
        <dbReference type="ARBA" id="ARBA00022737"/>
    </source>
</evidence>
<dbReference type="InterPro" id="IPR036322">
    <property type="entry name" value="WD40_repeat_dom_sf"/>
</dbReference>
<dbReference type="PANTHER" id="PTHR19919">
    <property type="entry name" value="WD REPEAT CONTAINING PROTEIN"/>
    <property type="match status" value="1"/>
</dbReference>
<evidence type="ECO:0000256" key="1">
    <source>
        <dbReference type="ARBA" id="ARBA00022574"/>
    </source>
</evidence>
<dbReference type="PROSITE" id="PS00678">
    <property type="entry name" value="WD_REPEATS_1"/>
    <property type="match status" value="2"/>
</dbReference>
<organism evidence="4 5">
    <name type="scientific">Orbilia brochopaga</name>
    <dbReference type="NCBI Taxonomy" id="3140254"/>
    <lineage>
        <taxon>Eukaryota</taxon>
        <taxon>Fungi</taxon>
        <taxon>Dikarya</taxon>
        <taxon>Ascomycota</taxon>
        <taxon>Pezizomycotina</taxon>
        <taxon>Orbiliomycetes</taxon>
        <taxon>Orbiliales</taxon>
        <taxon>Orbiliaceae</taxon>
        <taxon>Orbilia</taxon>
    </lineage>
</organism>
<dbReference type="SMART" id="SM00320">
    <property type="entry name" value="WD40"/>
    <property type="match status" value="4"/>
</dbReference>
<feature type="compositionally biased region" description="Basic residues" evidence="3">
    <location>
        <begin position="1"/>
        <end position="11"/>
    </location>
</feature>
<dbReference type="EMBL" id="JAVHNQ010000005">
    <property type="protein sequence ID" value="KAK6347345.1"/>
    <property type="molecule type" value="Genomic_DNA"/>
</dbReference>
<feature type="region of interest" description="Disordered" evidence="3">
    <location>
        <begin position="457"/>
        <end position="476"/>
    </location>
</feature>
<gene>
    <name evidence="4" type="ORF">TWF696_007413</name>
</gene>
<evidence type="ECO:0000313" key="5">
    <source>
        <dbReference type="Proteomes" id="UP001375240"/>
    </source>
</evidence>